<evidence type="ECO:0000313" key="3">
    <source>
        <dbReference type="EnsemblPlants" id="EMT20662"/>
    </source>
</evidence>
<evidence type="ECO:0000256" key="2">
    <source>
        <dbReference type="ARBA" id="ARBA00022840"/>
    </source>
</evidence>
<accession>N1R1Q8</accession>
<reference evidence="3" key="1">
    <citation type="submission" date="2015-06" db="UniProtKB">
        <authorList>
            <consortium name="EnsemblPlants"/>
        </authorList>
    </citation>
    <scope>IDENTIFICATION</scope>
</reference>
<name>N1R1Q8_AEGTA</name>
<dbReference type="PANTHER" id="PTHR24055">
    <property type="entry name" value="MITOGEN-ACTIVATED PROTEIN KINASE"/>
    <property type="match status" value="1"/>
</dbReference>
<sequence length="101" mass="11152">MSMVEQNADGAFLAAGTRSYMAPEMLLAKPRYDTRVDMWSLGCVMAEMLTGEVLFERADTMAGQLYKIFDVLGVPEKKKALKAFKSPFSFLAGEVGAQEFV</sequence>
<dbReference type="InterPro" id="IPR050117">
    <property type="entry name" value="MAPK"/>
</dbReference>
<dbReference type="GO" id="GO:0004672">
    <property type="term" value="F:protein kinase activity"/>
    <property type="evidence" value="ECO:0007669"/>
    <property type="project" value="InterPro"/>
</dbReference>
<organism evidence="3">
    <name type="scientific">Aegilops tauschii</name>
    <name type="common">Tausch's goatgrass</name>
    <name type="synonym">Aegilops squarrosa</name>
    <dbReference type="NCBI Taxonomy" id="37682"/>
    <lineage>
        <taxon>Eukaryota</taxon>
        <taxon>Viridiplantae</taxon>
        <taxon>Streptophyta</taxon>
        <taxon>Embryophyta</taxon>
        <taxon>Tracheophyta</taxon>
        <taxon>Spermatophyta</taxon>
        <taxon>Magnoliopsida</taxon>
        <taxon>Liliopsida</taxon>
        <taxon>Poales</taxon>
        <taxon>Poaceae</taxon>
        <taxon>BOP clade</taxon>
        <taxon>Pooideae</taxon>
        <taxon>Triticodae</taxon>
        <taxon>Triticeae</taxon>
        <taxon>Triticinae</taxon>
        <taxon>Aegilops</taxon>
    </lineage>
</organism>
<dbReference type="AlphaFoldDB" id="N1R1Q8"/>
<dbReference type="PROSITE" id="PS50011">
    <property type="entry name" value="PROTEIN_KINASE_DOM"/>
    <property type="match status" value="1"/>
</dbReference>
<proteinExistence type="predicted"/>
<dbReference type="Gene3D" id="1.10.510.10">
    <property type="entry name" value="Transferase(Phosphotransferase) domain 1"/>
    <property type="match status" value="1"/>
</dbReference>
<evidence type="ECO:0000256" key="1">
    <source>
        <dbReference type="ARBA" id="ARBA00022741"/>
    </source>
</evidence>
<protein>
    <submittedName>
        <fullName evidence="3">Cell division control 2-3-like protein</fullName>
    </submittedName>
</protein>
<keyword evidence="2" id="KW-0067">ATP-binding</keyword>
<dbReference type="InterPro" id="IPR011009">
    <property type="entry name" value="Kinase-like_dom_sf"/>
</dbReference>
<dbReference type="SUPFAM" id="SSF56112">
    <property type="entry name" value="Protein kinase-like (PK-like)"/>
    <property type="match status" value="1"/>
</dbReference>
<dbReference type="GO" id="GO:0005524">
    <property type="term" value="F:ATP binding"/>
    <property type="evidence" value="ECO:0007669"/>
    <property type="project" value="UniProtKB-KW"/>
</dbReference>
<dbReference type="InterPro" id="IPR000719">
    <property type="entry name" value="Prot_kinase_dom"/>
</dbReference>
<dbReference type="EnsemblPlants" id="EMT20662">
    <property type="protein sequence ID" value="EMT20662"/>
    <property type="gene ID" value="F775_01260"/>
</dbReference>
<dbReference type="Pfam" id="PF00069">
    <property type="entry name" value="Pkinase"/>
    <property type="match status" value="1"/>
</dbReference>
<keyword evidence="1" id="KW-0547">Nucleotide-binding</keyword>